<organism evidence="1">
    <name type="scientific">marine sediment metagenome</name>
    <dbReference type="NCBI Taxonomy" id="412755"/>
    <lineage>
        <taxon>unclassified sequences</taxon>
        <taxon>metagenomes</taxon>
        <taxon>ecological metagenomes</taxon>
    </lineage>
</organism>
<reference evidence="1" key="1">
    <citation type="journal article" date="2014" name="Front. Microbiol.">
        <title>High frequency of phylogenetically diverse reductive dehalogenase-homologous genes in deep subseafloor sedimentary metagenomes.</title>
        <authorList>
            <person name="Kawai M."/>
            <person name="Futagami T."/>
            <person name="Toyoda A."/>
            <person name="Takaki Y."/>
            <person name="Nishi S."/>
            <person name="Hori S."/>
            <person name="Arai W."/>
            <person name="Tsubouchi T."/>
            <person name="Morono Y."/>
            <person name="Uchiyama I."/>
            <person name="Ito T."/>
            <person name="Fujiyama A."/>
            <person name="Inagaki F."/>
            <person name="Takami H."/>
        </authorList>
    </citation>
    <scope>NUCLEOTIDE SEQUENCE</scope>
    <source>
        <strain evidence="1">Expedition CK06-06</strain>
    </source>
</reference>
<gene>
    <name evidence="1" type="ORF">S01H1_55478</name>
</gene>
<sequence>RPEFALSLAWMWTMGDTSIAGPIYRSAVGGTYVVTPSHLDGQTDVEFNGSS</sequence>
<protein>
    <submittedName>
        <fullName evidence="1">Uncharacterized protein</fullName>
    </submittedName>
</protein>
<name>X0XKU3_9ZZZZ</name>
<evidence type="ECO:0000313" key="1">
    <source>
        <dbReference type="EMBL" id="GAG25581.1"/>
    </source>
</evidence>
<accession>X0XKU3</accession>
<dbReference type="EMBL" id="BARS01036065">
    <property type="protein sequence ID" value="GAG25581.1"/>
    <property type="molecule type" value="Genomic_DNA"/>
</dbReference>
<dbReference type="AlphaFoldDB" id="X0XKU3"/>
<comment type="caution">
    <text evidence="1">The sequence shown here is derived from an EMBL/GenBank/DDBJ whole genome shotgun (WGS) entry which is preliminary data.</text>
</comment>
<proteinExistence type="predicted"/>
<feature type="non-terminal residue" evidence="1">
    <location>
        <position position="1"/>
    </location>
</feature>